<sequence length="106" mass="11519">MPRARRAGRLVGSSGDGLIVTSRVFLERGNRGGQDRREFDASEACAVQSRLARSLAPLVATPWGSTASGSTWRVSPVRKMERRCWLSSTACRGARKSGCLSERPLV</sequence>
<dbReference type="EMBL" id="CAUYUJ010005758">
    <property type="protein sequence ID" value="CAK0814836.1"/>
    <property type="molecule type" value="Genomic_DNA"/>
</dbReference>
<evidence type="ECO:0000313" key="2">
    <source>
        <dbReference type="Proteomes" id="UP001189429"/>
    </source>
</evidence>
<dbReference type="Proteomes" id="UP001189429">
    <property type="component" value="Unassembled WGS sequence"/>
</dbReference>
<comment type="caution">
    <text evidence="1">The sequence shown here is derived from an EMBL/GenBank/DDBJ whole genome shotgun (WGS) entry which is preliminary data.</text>
</comment>
<name>A0ABN9RE72_9DINO</name>
<keyword evidence="2" id="KW-1185">Reference proteome</keyword>
<accession>A0ABN9RE72</accession>
<protein>
    <submittedName>
        <fullName evidence="1">Uncharacterized protein</fullName>
    </submittedName>
</protein>
<evidence type="ECO:0000313" key="1">
    <source>
        <dbReference type="EMBL" id="CAK0814836.1"/>
    </source>
</evidence>
<proteinExistence type="predicted"/>
<organism evidence="1 2">
    <name type="scientific">Prorocentrum cordatum</name>
    <dbReference type="NCBI Taxonomy" id="2364126"/>
    <lineage>
        <taxon>Eukaryota</taxon>
        <taxon>Sar</taxon>
        <taxon>Alveolata</taxon>
        <taxon>Dinophyceae</taxon>
        <taxon>Prorocentrales</taxon>
        <taxon>Prorocentraceae</taxon>
        <taxon>Prorocentrum</taxon>
    </lineage>
</organism>
<gene>
    <name evidence="1" type="ORF">PCOR1329_LOCUS18334</name>
</gene>
<reference evidence="1" key="1">
    <citation type="submission" date="2023-10" db="EMBL/GenBank/DDBJ databases">
        <authorList>
            <person name="Chen Y."/>
            <person name="Shah S."/>
            <person name="Dougan E. K."/>
            <person name="Thang M."/>
            <person name="Chan C."/>
        </authorList>
    </citation>
    <scope>NUCLEOTIDE SEQUENCE [LARGE SCALE GENOMIC DNA]</scope>
</reference>